<evidence type="ECO:0000256" key="5">
    <source>
        <dbReference type="ARBA" id="ARBA00023098"/>
    </source>
</evidence>
<evidence type="ECO:0000313" key="10">
    <source>
        <dbReference type="Proteomes" id="UP001595791"/>
    </source>
</evidence>
<dbReference type="InterPro" id="IPR002123">
    <property type="entry name" value="Plipid/glycerol_acylTrfase"/>
</dbReference>
<keyword evidence="2" id="KW-0808">Transferase</keyword>
<keyword evidence="10" id="KW-1185">Reference proteome</keyword>
<dbReference type="SUPFAM" id="SSF69593">
    <property type="entry name" value="Glycerol-3-phosphate (1)-acyltransferase"/>
    <property type="match status" value="1"/>
</dbReference>
<organism evidence="9 10">
    <name type="scientific">Chitinimonas lacunae</name>
    <dbReference type="NCBI Taxonomy" id="1963018"/>
    <lineage>
        <taxon>Bacteria</taxon>
        <taxon>Pseudomonadati</taxon>
        <taxon>Pseudomonadota</taxon>
        <taxon>Betaproteobacteria</taxon>
        <taxon>Neisseriales</taxon>
        <taxon>Chitinibacteraceae</taxon>
        <taxon>Chitinimonas</taxon>
    </lineage>
</organism>
<evidence type="ECO:0000313" key="9">
    <source>
        <dbReference type="EMBL" id="MFC4158744.1"/>
    </source>
</evidence>
<keyword evidence="5" id="KW-0443">Lipid metabolism</keyword>
<protein>
    <submittedName>
        <fullName evidence="9">Lysophospholipid acyltransferase family protein</fullName>
    </submittedName>
</protein>
<dbReference type="PANTHER" id="PTHR23063">
    <property type="entry name" value="PHOSPHOLIPID ACYLTRANSFERASE"/>
    <property type="match status" value="1"/>
</dbReference>
<sequence>MIFLLRLLWRLLALLDLAAASLLMVALAPLPAPWLRRFYRPLFRAWCRAFIRALGVELRLHQHLRRPLPQQYVLIANHPSAFEDLGIPALFDARSLAKAEVADWWLVGRIATAADTLYVRRESAESRKTATLALIEALCRGDNIALYPEGGCKGRRLSGRFFNGAFVASFETGVPILPVFLHYQAQADFEWGDQHLLRKIWEIATISNPRADYHLFDPIDPRHFDSAEALKEHCYRLYLQWQARFLD</sequence>
<comment type="caution">
    <text evidence="9">The sequence shown here is derived from an EMBL/GenBank/DDBJ whole genome shotgun (WGS) entry which is preliminary data.</text>
</comment>
<feature type="domain" description="Phospholipid/glycerol acyltransferase" evidence="8">
    <location>
        <begin position="72"/>
        <end position="184"/>
    </location>
</feature>
<accession>A0ABV8MN32</accession>
<evidence type="ECO:0000256" key="1">
    <source>
        <dbReference type="ARBA" id="ARBA00004370"/>
    </source>
</evidence>
<evidence type="ECO:0000256" key="6">
    <source>
        <dbReference type="ARBA" id="ARBA00023136"/>
    </source>
</evidence>
<evidence type="ECO:0000259" key="8">
    <source>
        <dbReference type="SMART" id="SM00563"/>
    </source>
</evidence>
<dbReference type="CDD" id="cd07989">
    <property type="entry name" value="LPLAT_AGPAT-like"/>
    <property type="match status" value="1"/>
</dbReference>
<gene>
    <name evidence="9" type="ORF">ACFOW7_05135</name>
</gene>
<reference evidence="10" key="1">
    <citation type="journal article" date="2019" name="Int. J. Syst. Evol. Microbiol.">
        <title>The Global Catalogue of Microorganisms (GCM) 10K type strain sequencing project: providing services to taxonomists for standard genome sequencing and annotation.</title>
        <authorList>
            <consortium name="The Broad Institute Genomics Platform"/>
            <consortium name="The Broad Institute Genome Sequencing Center for Infectious Disease"/>
            <person name="Wu L."/>
            <person name="Ma J."/>
        </authorList>
    </citation>
    <scope>NUCLEOTIDE SEQUENCE [LARGE SCALE GENOMIC DNA]</scope>
    <source>
        <strain evidence="10">LMG 29894</strain>
    </source>
</reference>
<keyword evidence="6" id="KW-0472">Membrane</keyword>
<dbReference type="EMBL" id="JBHSBU010000001">
    <property type="protein sequence ID" value="MFC4158744.1"/>
    <property type="molecule type" value="Genomic_DNA"/>
</dbReference>
<keyword evidence="4" id="KW-1133">Transmembrane helix</keyword>
<dbReference type="RefSeq" id="WP_378161754.1">
    <property type="nucleotide sequence ID" value="NZ_JBHSBU010000001.1"/>
</dbReference>
<dbReference type="GO" id="GO:0016746">
    <property type="term" value="F:acyltransferase activity"/>
    <property type="evidence" value="ECO:0007669"/>
    <property type="project" value="UniProtKB-KW"/>
</dbReference>
<dbReference type="Proteomes" id="UP001595791">
    <property type="component" value="Unassembled WGS sequence"/>
</dbReference>
<comment type="subcellular location">
    <subcellularLocation>
        <location evidence="1">Membrane</location>
    </subcellularLocation>
</comment>
<dbReference type="Pfam" id="PF01553">
    <property type="entry name" value="Acyltransferase"/>
    <property type="match status" value="1"/>
</dbReference>
<dbReference type="SMART" id="SM00563">
    <property type="entry name" value="PlsC"/>
    <property type="match status" value="1"/>
</dbReference>
<evidence type="ECO:0000256" key="2">
    <source>
        <dbReference type="ARBA" id="ARBA00022679"/>
    </source>
</evidence>
<evidence type="ECO:0000256" key="3">
    <source>
        <dbReference type="ARBA" id="ARBA00022692"/>
    </source>
</evidence>
<keyword evidence="7 9" id="KW-0012">Acyltransferase</keyword>
<evidence type="ECO:0000256" key="4">
    <source>
        <dbReference type="ARBA" id="ARBA00022989"/>
    </source>
</evidence>
<name>A0ABV8MN32_9NEIS</name>
<evidence type="ECO:0000256" key="7">
    <source>
        <dbReference type="ARBA" id="ARBA00023315"/>
    </source>
</evidence>
<dbReference type="PANTHER" id="PTHR23063:SF52">
    <property type="entry name" value="LYSOPHOSPHATIDYLCHOLINE ACYLTRANSFERASE"/>
    <property type="match status" value="1"/>
</dbReference>
<keyword evidence="3" id="KW-0812">Transmembrane</keyword>
<proteinExistence type="predicted"/>